<dbReference type="SUPFAM" id="SSF161098">
    <property type="entry name" value="MetI-like"/>
    <property type="match status" value="1"/>
</dbReference>
<dbReference type="Pfam" id="PF00528">
    <property type="entry name" value="BPD_transp_1"/>
    <property type="match status" value="1"/>
</dbReference>
<dbReference type="EMBL" id="CP046640">
    <property type="protein sequence ID" value="QTL99954.1"/>
    <property type="molecule type" value="Genomic_DNA"/>
</dbReference>
<evidence type="ECO:0000256" key="7">
    <source>
        <dbReference type="RuleBase" id="RU363032"/>
    </source>
</evidence>
<feature type="transmembrane region" description="Helical" evidence="7">
    <location>
        <begin position="217"/>
        <end position="238"/>
    </location>
</feature>
<evidence type="ECO:0000256" key="1">
    <source>
        <dbReference type="ARBA" id="ARBA00004651"/>
    </source>
</evidence>
<keyword evidence="5 7" id="KW-1133">Transmembrane helix</keyword>
<dbReference type="Gene3D" id="1.10.3720.10">
    <property type="entry name" value="MetI-like"/>
    <property type="match status" value="1"/>
</dbReference>
<feature type="transmembrane region" description="Helical" evidence="7">
    <location>
        <begin position="188"/>
        <end position="210"/>
    </location>
</feature>
<dbReference type="InterPro" id="IPR035906">
    <property type="entry name" value="MetI-like_sf"/>
</dbReference>
<dbReference type="PANTHER" id="PTHR32243:SF18">
    <property type="entry name" value="INNER MEMBRANE ABC TRANSPORTER PERMEASE PROTEIN YCJP"/>
    <property type="match status" value="1"/>
</dbReference>
<dbReference type="PROSITE" id="PS50928">
    <property type="entry name" value="ABC_TM1"/>
    <property type="match status" value="1"/>
</dbReference>
<organism evidence="9 10">
    <name type="scientific">Iocasia fonsfrigidae</name>
    <dbReference type="NCBI Taxonomy" id="2682810"/>
    <lineage>
        <taxon>Bacteria</taxon>
        <taxon>Bacillati</taxon>
        <taxon>Bacillota</taxon>
        <taxon>Clostridia</taxon>
        <taxon>Halanaerobiales</taxon>
        <taxon>Halanaerobiaceae</taxon>
        <taxon>Iocasia</taxon>
    </lineage>
</organism>
<keyword evidence="10" id="KW-1185">Reference proteome</keyword>
<comment type="subcellular location">
    <subcellularLocation>
        <location evidence="1 7">Cell membrane</location>
        <topology evidence="1 7">Multi-pass membrane protein</topology>
    </subcellularLocation>
</comment>
<evidence type="ECO:0000256" key="6">
    <source>
        <dbReference type="ARBA" id="ARBA00023136"/>
    </source>
</evidence>
<feature type="domain" description="ABC transmembrane type-1" evidence="8">
    <location>
        <begin position="42"/>
        <end position="238"/>
    </location>
</feature>
<evidence type="ECO:0000256" key="4">
    <source>
        <dbReference type="ARBA" id="ARBA00022692"/>
    </source>
</evidence>
<keyword evidence="3" id="KW-1003">Cell membrane</keyword>
<keyword evidence="4 7" id="KW-0812">Transmembrane</keyword>
<feature type="transmembrane region" description="Helical" evidence="7">
    <location>
        <begin position="160"/>
        <end position="182"/>
    </location>
</feature>
<protein>
    <submittedName>
        <fullName evidence="9">ABC transporter permease subunit</fullName>
    </submittedName>
</protein>
<evidence type="ECO:0000256" key="3">
    <source>
        <dbReference type="ARBA" id="ARBA00022475"/>
    </source>
</evidence>
<evidence type="ECO:0000256" key="5">
    <source>
        <dbReference type="ARBA" id="ARBA00022989"/>
    </source>
</evidence>
<dbReference type="GO" id="GO:0055085">
    <property type="term" value="P:transmembrane transport"/>
    <property type="evidence" value="ECO:0007669"/>
    <property type="project" value="InterPro"/>
</dbReference>
<dbReference type="InterPro" id="IPR000515">
    <property type="entry name" value="MetI-like"/>
</dbReference>
<accession>A0A8A7KPH9</accession>
<dbReference type="GO" id="GO:0005886">
    <property type="term" value="C:plasma membrane"/>
    <property type="evidence" value="ECO:0007669"/>
    <property type="project" value="UniProtKB-SubCell"/>
</dbReference>
<evidence type="ECO:0000313" key="9">
    <source>
        <dbReference type="EMBL" id="QTL99954.1"/>
    </source>
</evidence>
<feature type="transmembrane region" description="Helical" evidence="7">
    <location>
        <begin position="45"/>
        <end position="65"/>
    </location>
</feature>
<proteinExistence type="inferred from homology"/>
<dbReference type="KEGG" id="ifn:GM661_08055"/>
<name>A0A8A7KPH9_9FIRM</name>
<comment type="similarity">
    <text evidence="7">Belongs to the binding-protein-dependent transport system permease family.</text>
</comment>
<keyword evidence="2 7" id="KW-0813">Transport</keyword>
<evidence type="ECO:0000313" key="10">
    <source>
        <dbReference type="Proteomes" id="UP000665020"/>
    </source>
</evidence>
<reference evidence="9" key="1">
    <citation type="submission" date="2019-12" db="EMBL/GenBank/DDBJ databases">
        <authorList>
            <person name="zhang j."/>
            <person name="sun C.M."/>
        </authorList>
    </citation>
    <scope>NUCLEOTIDE SEQUENCE</scope>
    <source>
        <strain evidence="9">NS-1</strain>
    </source>
</reference>
<dbReference type="AlphaFoldDB" id="A0A8A7KPH9"/>
<dbReference type="Proteomes" id="UP000665020">
    <property type="component" value="Chromosome"/>
</dbReference>
<gene>
    <name evidence="9" type="ORF">GM661_08055</name>
</gene>
<sequence length="253" mass="28387">MLSASFKSDLEIQGMRPSWIPQTFTWSNYTEMNKTVPILKFFKNSLIICTGAMFIATLVSVMAAYGISRFRFYGRNLYTLIVLSTQMLPGILFIIPYFVMFNWIKALTGIPMVNTYHGMIFTYTSFAIPFATLMMRNYLDSVPQSIDEQALIDGCNRFQALFRIIIPLAKPGIAAVAIYAFIMGWGEILFATVLTNSATRTISLGLLQYISRNQAKWAQMMAACIVSSIPIIILFTIFQKHIVQGLVAGSTKG</sequence>
<evidence type="ECO:0000259" key="8">
    <source>
        <dbReference type="PROSITE" id="PS50928"/>
    </source>
</evidence>
<dbReference type="CDD" id="cd06261">
    <property type="entry name" value="TM_PBP2"/>
    <property type="match status" value="1"/>
</dbReference>
<feature type="transmembrane region" description="Helical" evidence="7">
    <location>
        <begin position="120"/>
        <end position="139"/>
    </location>
</feature>
<keyword evidence="6 7" id="KW-0472">Membrane</keyword>
<feature type="transmembrane region" description="Helical" evidence="7">
    <location>
        <begin position="77"/>
        <end position="100"/>
    </location>
</feature>
<dbReference type="PANTHER" id="PTHR32243">
    <property type="entry name" value="MALTOSE TRANSPORT SYSTEM PERMEASE-RELATED"/>
    <property type="match status" value="1"/>
</dbReference>
<dbReference type="InterPro" id="IPR050901">
    <property type="entry name" value="BP-dep_ABC_trans_perm"/>
</dbReference>
<evidence type="ECO:0000256" key="2">
    <source>
        <dbReference type="ARBA" id="ARBA00022448"/>
    </source>
</evidence>